<name>A0ACA9S629_9GLOM</name>
<feature type="non-terminal residue" evidence="1">
    <location>
        <position position="1"/>
    </location>
</feature>
<evidence type="ECO:0000313" key="2">
    <source>
        <dbReference type="Proteomes" id="UP000789920"/>
    </source>
</evidence>
<sequence>VLSVSIGTIIMNSKTLAMLLRSHTSIQFILVIFICFFQFVFGDNQNHTQDDSVPTLTIPVMQWKFLEVSGDKPQGLKDFGFGYNKLANKLIIFGGT</sequence>
<comment type="caution">
    <text evidence="1">The sequence shown here is derived from an EMBL/GenBank/DDBJ whole genome shotgun (WGS) entry which is preliminary data.</text>
</comment>
<reference evidence="1" key="1">
    <citation type="submission" date="2021-06" db="EMBL/GenBank/DDBJ databases">
        <authorList>
            <person name="Kallberg Y."/>
            <person name="Tangrot J."/>
            <person name="Rosling A."/>
        </authorList>
    </citation>
    <scope>NUCLEOTIDE SEQUENCE</scope>
    <source>
        <strain evidence="1">MA461A</strain>
    </source>
</reference>
<feature type="non-terminal residue" evidence="1">
    <location>
        <position position="96"/>
    </location>
</feature>
<proteinExistence type="predicted"/>
<accession>A0ACA9S629</accession>
<protein>
    <submittedName>
        <fullName evidence="1">26725_t:CDS:1</fullName>
    </submittedName>
</protein>
<dbReference type="EMBL" id="CAJVQC010095038">
    <property type="protein sequence ID" value="CAG8828161.1"/>
    <property type="molecule type" value="Genomic_DNA"/>
</dbReference>
<gene>
    <name evidence="1" type="ORF">RPERSI_LOCUS27173</name>
</gene>
<organism evidence="1 2">
    <name type="scientific">Racocetra persica</name>
    <dbReference type="NCBI Taxonomy" id="160502"/>
    <lineage>
        <taxon>Eukaryota</taxon>
        <taxon>Fungi</taxon>
        <taxon>Fungi incertae sedis</taxon>
        <taxon>Mucoromycota</taxon>
        <taxon>Glomeromycotina</taxon>
        <taxon>Glomeromycetes</taxon>
        <taxon>Diversisporales</taxon>
        <taxon>Gigasporaceae</taxon>
        <taxon>Racocetra</taxon>
    </lineage>
</organism>
<dbReference type="Proteomes" id="UP000789920">
    <property type="component" value="Unassembled WGS sequence"/>
</dbReference>
<keyword evidence="2" id="KW-1185">Reference proteome</keyword>
<evidence type="ECO:0000313" key="1">
    <source>
        <dbReference type="EMBL" id="CAG8828161.1"/>
    </source>
</evidence>